<protein>
    <submittedName>
        <fullName evidence="1">Uncharacterized protein</fullName>
    </submittedName>
</protein>
<feature type="non-terminal residue" evidence="1">
    <location>
        <position position="41"/>
    </location>
</feature>
<accession>X1FIK4</accession>
<gene>
    <name evidence="1" type="ORF">S01H4_67196</name>
</gene>
<comment type="caution">
    <text evidence="1">The sequence shown here is derived from an EMBL/GenBank/DDBJ whole genome shotgun (WGS) entry which is preliminary data.</text>
</comment>
<name>X1FIK4_9ZZZZ</name>
<dbReference type="EMBL" id="BART01042110">
    <property type="protein sequence ID" value="GAH20603.1"/>
    <property type="molecule type" value="Genomic_DNA"/>
</dbReference>
<dbReference type="AlphaFoldDB" id="X1FIK4"/>
<evidence type="ECO:0000313" key="1">
    <source>
        <dbReference type="EMBL" id="GAH20603.1"/>
    </source>
</evidence>
<sequence>MRSSVVKPYFARMGADPMAQNPLPDVNNLKPHDFKKPLLHI</sequence>
<proteinExistence type="predicted"/>
<organism evidence="1">
    <name type="scientific">marine sediment metagenome</name>
    <dbReference type="NCBI Taxonomy" id="412755"/>
    <lineage>
        <taxon>unclassified sequences</taxon>
        <taxon>metagenomes</taxon>
        <taxon>ecological metagenomes</taxon>
    </lineage>
</organism>
<reference evidence="1" key="1">
    <citation type="journal article" date="2014" name="Front. Microbiol.">
        <title>High frequency of phylogenetically diverse reductive dehalogenase-homologous genes in deep subseafloor sedimentary metagenomes.</title>
        <authorList>
            <person name="Kawai M."/>
            <person name="Futagami T."/>
            <person name="Toyoda A."/>
            <person name="Takaki Y."/>
            <person name="Nishi S."/>
            <person name="Hori S."/>
            <person name="Arai W."/>
            <person name="Tsubouchi T."/>
            <person name="Morono Y."/>
            <person name="Uchiyama I."/>
            <person name="Ito T."/>
            <person name="Fujiyama A."/>
            <person name="Inagaki F."/>
            <person name="Takami H."/>
        </authorList>
    </citation>
    <scope>NUCLEOTIDE SEQUENCE</scope>
    <source>
        <strain evidence="1">Expedition CK06-06</strain>
    </source>
</reference>